<name>A0A1X9N8K3_9GAMM</name>
<protein>
    <recommendedName>
        <fullName evidence="5">UspA domain-containing protein</fullName>
    </recommendedName>
</protein>
<dbReference type="RefSeq" id="WP_085757612.1">
    <property type="nucleotide sequence ID" value="NZ_CP019343.1"/>
</dbReference>
<organism evidence="6 7">
    <name type="scientific">Oceanicoccus sagamiensis</name>
    <dbReference type="NCBI Taxonomy" id="716816"/>
    <lineage>
        <taxon>Bacteria</taxon>
        <taxon>Pseudomonadati</taxon>
        <taxon>Pseudomonadota</taxon>
        <taxon>Gammaproteobacteria</taxon>
        <taxon>Cellvibrionales</taxon>
        <taxon>Spongiibacteraceae</taxon>
        <taxon>Oceanicoccus</taxon>
    </lineage>
</organism>
<dbReference type="Gene3D" id="3.40.50.12370">
    <property type="match status" value="1"/>
</dbReference>
<gene>
    <name evidence="6" type="ORF">BST96_04840</name>
</gene>
<dbReference type="OrthoDB" id="239260at2"/>
<keyword evidence="3" id="KW-0963">Cytoplasm</keyword>
<dbReference type="InterPro" id="IPR006016">
    <property type="entry name" value="UspA"/>
</dbReference>
<comment type="subcellular location">
    <subcellularLocation>
        <location evidence="1">Cytoplasm</location>
    </subcellularLocation>
</comment>
<evidence type="ECO:0000313" key="6">
    <source>
        <dbReference type="EMBL" id="ARN73501.1"/>
    </source>
</evidence>
<dbReference type="AlphaFoldDB" id="A0A1X9N8K3"/>
<evidence type="ECO:0000313" key="7">
    <source>
        <dbReference type="Proteomes" id="UP000193450"/>
    </source>
</evidence>
<dbReference type="Pfam" id="PF00582">
    <property type="entry name" value="Usp"/>
    <property type="match status" value="1"/>
</dbReference>
<evidence type="ECO:0000256" key="4">
    <source>
        <dbReference type="ARBA" id="ARBA00037131"/>
    </source>
</evidence>
<evidence type="ECO:0000259" key="5">
    <source>
        <dbReference type="Pfam" id="PF00582"/>
    </source>
</evidence>
<dbReference type="STRING" id="716816.BST96_04840"/>
<dbReference type="GO" id="GO:0005737">
    <property type="term" value="C:cytoplasm"/>
    <property type="evidence" value="ECO:0007669"/>
    <property type="project" value="UniProtKB-SubCell"/>
</dbReference>
<dbReference type="Proteomes" id="UP000193450">
    <property type="component" value="Chromosome"/>
</dbReference>
<accession>A0A1X9N8K3</accession>
<evidence type="ECO:0000256" key="2">
    <source>
        <dbReference type="ARBA" id="ARBA00008791"/>
    </source>
</evidence>
<dbReference type="EMBL" id="CP019343">
    <property type="protein sequence ID" value="ARN73501.1"/>
    <property type="molecule type" value="Genomic_DNA"/>
</dbReference>
<feature type="domain" description="UspA" evidence="5">
    <location>
        <begin position="213"/>
        <end position="273"/>
    </location>
</feature>
<proteinExistence type="inferred from homology"/>
<comment type="similarity">
    <text evidence="2">Belongs to the universal stress protein A family.</text>
</comment>
<evidence type="ECO:0000256" key="3">
    <source>
        <dbReference type="ARBA" id="ARBA00022490"/>
    </source>
</evidence>
<sequence length="274" mass="30370">MATPSDIRTILIVVDPAQDKPLALDRVLHTAKKAASGSLAPPKLHILLAVDSDNTDTSSENPAVFRNATWFFERIINPLQESGLEYSLEMSWSTDWYGSIISVSEKLTPELIMLPLISRPSGHERIFNESIWRLLRTAQSPVLVVQPESPEERKTILAAINIQSHKPEYQELNDMIISRGQWLAANHGAELHIVNAYSDSLNYPDRSQLANKTQVDTANIHVKSGDPDEVIAGVAKEIGADLVVLGTRKRSSRWRGNTSEKIVTQVASDILAIH</sequence>
<dbReference type="PANTHER" id="PTHR47892">
    <property type="entry name" value="UNIVERSAL STRESS PROTEIN E"/>
    <property type="match status" value="1"/>
</dbReference>
<evidence type="ECO:0000256" key="1">
    <source>
        <dbReference type="ARBA" id="ARBA00004496"/>
    </source>
</evidence>
<dbReference type="PANTHER" id="PTHR47892:SF1">
    <property type="entry name" value="UNIVERSAL STRESS PROTEIN E"/>
    <property type="match status" value="1"/>
</dbReference>
<comment type="function">
    <text evidence="4">Required for resistance to DNA-damaging agents.</text>
</comment>
<dbReference type="SUPFAM" id="SSF52402">
    <property type="entry name" value="Adenine nucleotide alpha hydrolases-like"/>
    <property type="match status" value="2"/>
</dbReference>
<keyword evidence="7" id="KW-1185">Reference proteome</keyword>
<dbReference type="KEGG" id="osg:BST96_04840"/>
<reference evidence="6 7" key="1">
    <citation type="submission" date="2016-11" db="EMBL/GenBank/DDBJ databases">
        <title>Trade-off between light-utilization and light-protection in marine flavobacteria.</title>
        <authorList>
            <person name="Kumagai Y."/>
        </authorList>
    </citation>
    <scope>NUCLEOTIDE SEQUENCE [LARGE SCALE GENOMIC DNA]</scope>
    <source>
        <strain evidence="6 7">NBRC 107125</strain>
    </source>
</reference>